<dbReference type="Proteomes" id="UP000812440">
    <property type="component" value="Chromosome 8_10"/>
</dbReference>
<gene>
    <name evidence="1" type="ORF">GDO86_013898</name>
</gene>
<protein>
    <submittedName>
        <fullName evidence="1">Uncharacterized protein</fullName>
    </submittedName>
</protein>
<sequence>MLRPLQQFLLGVGLWENCTGALQAPYKVNSHWSGTVFSQCARSRCNDKPPADRHDLLECFRQGQTVQGFLFTVSTNLQIYLAKAKARFSTVTS</sequence>
<dbReference type="EMBL" id="JAACNH010000003">
    <property type="protein sequence ID" value="KAG8446220.1"/>
    <property type="molecule type" value="Genomic_DNA"/>
</dbReference>
<evidence type="ECO:0000313" key="2">
    <source>
        <dbReference type="Proteomes" id="UP000812440"/>
    </source>
</evidence>
<reference evidence="1" key="1">
    <citation type="thesis" date="2020" institute="ProQuest LLC" country="789 East Eisenhower Parkway, Ann Arbor, MI, USA">
        <title>Comparative Genomics and Chromosome Evolution.</title>
        <authorList>
            <person name="Mudd A.B."/>
        </authorList>
    </citation>
    <scope>NUCLEOTIDE SEQUENCE</scope>
    <source>
        <strain evidence="1">Female2</strain>
        <tissue evidence="1">Blood</tissue>
    </source>
</reference>
<keyword evidence="2" id="KW-1185">Reference proteome</keyword>
<name>A0A8T2JS45_9PIPI</name>
<proteinExistence type="predicted"/>
<evidence type="ECO:0000313" key="1">
    <source>
        <dbReference type="EMBL" id="KAG8446220.1"/>
    </source>
</evidence>
<comment type="caution">
    <text evidence="1">The sequence shown here is derived from an EMBL/GenBank/DDBJ whole genome shotgun (WGS) entry which is preliminary data.</text>
</comment>
<organism evidence="1 2">
    <name type="scientific">Hymenochirus boettgeri</name>
    <name type="common">Congo dwarf clawed frog</name>
    <dbReference type="NCBI Taxonomy" id="247094"/>
    <lineage>
        <taxon>Eukaryota</taxon>
        <taxon>Metazoa</taxon>
        <taxon>Chordata</taxon>
        <taxon>Craniata</taxon>
        <taxon>Vertebrata</taxon>
        <taxon>Euteleostomi</taxon>
        <taxon>Amphibia</taxon>
        <taxon>Batrachia</taxon>
        <taxon>Anura</taxon>
        <taxon>Pipoidea</taxon>
        <taxon>Pipidae</taxon>
        <taxon>Pipinae</taxon>
        <taxon>Hymenochirus</taxon>
    </lineage>
</organism>
<dbReference type="AlphaFoldDB" id="A0A8T2JS45"/>
<accession>A0A8T2JS45</accession>